<dbReference type="InterPro" id="IPR014922">
    <property type="entry name" value="YdhG-like"/>
</dbReference>
<proteinExistence type="predicted"/>
<dbReference type="Proteomes" id="UP000307380">
    <property type="component" value="Unassembled WGS sequence"/>
</dbReference>
<dbReference type="EMBL" id="SSSN01000005">
    <property type="protein sequence ID" value="THG34570.1"/>
    <property type="molecule type" value="Genomic_DNA"/>
</dbReference>
<dbReference type="OrthoDB" id="9811812at2"/>
<evidence type="ECO:0000313" key="2">
    <source>
        <dbReference type="EMBL" id="THG34570.1"/>
    </source>
</evidence>
<gene>
    <name evidence="2" type="ORF">E6C70_10005</name>
</gene>
<evidence type="ECO:0000259" key="1">
    <source>
        <dbReference type="Pfam" id="PF08818"/>
    </source>
</evidence>
<name>A0A4S4FUN0_9MICO</name>
<dbReference type="SUPFAM" id="SSF159888">
    <property type="entry name" value="YdhG-like"/>
    <property type="match status" value="1"/>
</dbReference>
<reference evidence="2 3" key="1">
    <citation type="submission" date="2019-04" db="EMBL/GenBank/DDBJ databases">
        <authorList>
            <person name="Jiang L."/>
        </authorList>
    </citation>
    <scope>NUCLEOTIDE SEQUENCE [LARGE SCALE GENOMIC DNA]</scope>
    <source>
        <strain evidence="2 3">YIM 131861</strain>
    </source>
</reference>
<organism evidence="2 3">
    <name type="scientific">Orlajensenia flava</name>
    <dbReference type="NCBI Taxonomy" id="2565934"/>
    <lineage>
        <taxon>Bacteria</taxon>
        <taxon>Bacillati</taxon>
        <taxon>Actinomycetota</taxon>
        <taxon>Actinomycetes</taxon>
        <taxon>Micrococcales</taxon>
        <taxon>Microbacteriaceae</taxon>
        <taxon>Orlajensenia</taxon>
    </lineage>
</organism>
<dbReference type="RefSeq" id="WP_136424369.1">
    <property type="nucleotide sequence ID" value="NZ_SSSN01000005.1"/>
</dbReference>
<protein>
    <submittedName>
        <fullName evidence="2">DUF1801 domain-containing protein</fullName>
    </submittedName>
</protein>
<dbReference type="AlphaFoldDB" id="A0A4S4FUN0"/>
<dbReference type="Pfam" id="PF08818">
    <property type="entry name" value="DUF1801"/>
    <property type="match status" value="1"/>
</dbReference>
<sequence>MTAEDASAAEQIDAIISNVGGWRAETLAEIRRVIASADAGIVEEIKWRKPSKPGGVATWVSDGNICMADILKAAVRLTFPQGARLEDPTKLFNSRLDGKLIRAIDFFEDARIDADALSRLVQQAVAVNRKD</sequence>
<evidence type="ECO:0000313" key="3">
    <source>
        <dbReference type="Proteomes" id="UP000307380"/>
    </source>
</evidence>
<feature type="domain" description="YdhG-like" evidence="1">
    <location>
        <begin position="23"/>
        <end position="125"/>
    </location>
</feature>
<accession>A0A4S4FUN0</accession>
<keyword evidence="3" id="KW-1185">Reference proteome</keyword>
<comment type="caution">
    <text evidence="2">The sequence shown here is derived from an EMBL/GenBank/DDBJ whole genome shotgun (WGS) entry which is preliminary data.</text>
</comment>